<dbReference type="InterPro" id="IPR004089">
    <property type="entry name" value="MCPsignal_dom"/>
</dbReference>
<feature type="transmembrane region" description="Helical" evidence="7">
    <location>
        <begin position="288"/>
        <end position="308"/>
    </location>
</feature>
<dbReference type="PROSITE" id="PS50111">
    <property type="entry name" value="CHEMOTAXIS_TRANSDUC_2"/>
    <property type="match status" value="1"/>
</dbReference>
<dbReference type="SUPFAM" id="SSF58104">
    <property type="entry name" value="Methyl-accepting chemotaxis protein (MCP) signaling domain"/>
    <property type="match status" value="1"/>
</dbReference>
<dbReference type="Proteomes" id="UP000042054">
    <property type="component" value="Unassembled WGS sequence"/>
</dbReference>
<evidence type="ECO:0000256" key="2">
    <source>
        <dbReference type="ARBA" id="ARBA00022500"/>
    </source>
</evidence>
<keyword evidence="7" id="KW-0472">Membrane</keyword>
<dbReference type="SMART" id="SM00304">
    <property type="entry name" value="HAMP"/>
    <property type="match status" value="1"/>
</dbReference>
<dbReference type="RefSeq" id="WP_050534659.1">
    <property type="nucleotide sequence ID" value="NZ_CABIHQ010000024.1"/>
</dbReference>
<dbReference type="Pfam" id="PF16591">
    <property type="entry name" value="HBM"/>
    <property type="match status" value="1"/>
</dbReference>
<feature type="region of interest" description="Disordered" evidence="6">
    <location>
        <begin position="629"/>
        <end position="658"/>
    </location>
</feature>
<evidence type="ECO:0000256" key="7">
    <source>
        <dbReference type="SAM" id="Phobius"/>
    </source>
</evidence>
<dbReference type="Pfam" id="PF00015">
    <property type="entry name" value="MCPsignal"/>
    <property type="match status" value="1"/>
</dbReference>
<feature type="domain" description="Methyl-accepting transducer" evidence="8">
    <location>
        <begin position="367"/>
        <end position="596"/>
    </location>
</feature>
<evidence type="ECO:0000256" key="3">
    <source>
        <dbReference type="ARBA" id="ARBA00023224"/>
    </source>
</evidence>
<name>A0A0U1HQ18_YERRO</name>
<dbReference type="OrthoDB" id="6167817at2"/>
<dbReference type="PROSITE" id="PS51753">
    <property type="entry name" value="HBM"/>
    <property type="match status" value="1"/>
</dbReference>
<evidence type="ECO:0000313" key="12">
    <source>
        <dbReference type="Proteomes" id="UP000042054"/>
    </source>
</evidence>
<organism evidence="11 12">
    <name type="scientific">Yersinia rohdei</name>
    <dbReference type="NCBI Taxonomy" id="29485"/>
    <lineage>
        <taxon>Bacteria</taxon>
        <taxon>Pseudomonadati</taxon>
        <taxon>Pseudomonadota</taxon>
        <taxon>Gammaproteobacteria</taxon>
        <taxon>Enterobacterales</taxon>
        <taxon>Yersiniaceae</taxon>
        <taxon>Yersinia</taxon>
    </lineage>
</organism>
<evidence type="ECO:0000256" key="5">
    <source>
        <dbReference type="PROSITE-ProRule" id="PRU00284"/>
    </source>
</evidence>
<dbReference type="CDD" id="cd06225">
    <property type="entry name" value="HAMP"/>
    <property type="match status" value="1"/>
</dbReference>
<dbReference type="EMBL" id="CTKE01000004">
    <property type="protein sequence ID" value="CQI88633.1"/>
    <property type="molecule type" value="Genomic_DNA"/>
</dbReference>
<dbReference type="STRING" id="29485.CH64_2519"/>
<dbReference type="FunFam" id="1.10.287.950:FF:000001">
    <property type="entry name" value="Methyl-accepting chemotaxis sensory transducer"/>
    <property type="match status" value="1"/>
</dbReference>
<dbReference type="PANTHER" id="PTHR43531">
    <property type="entry name" value="PROTEIN ICFG"/>
    <property type="match status" value="1"/>
</dbReference>
<dbReference type="InterPro" id="IPR003660">
    <property type="entry name" value="HAMP_dom"/>
</dbReference>
<dbReference type="SMART" id="SM00283">
    <property type="entry name" value="MA"/>
    <property type="match status" value="1"/>
</dbReference>
<feature type="transmembrane region" description="Helical" evidence="7">
    <location>
        <begin position="20"/>
        <end position="42"/>
    </location>
</feature>
<dbReference type="Gene3D" id="1.20.1440.210">
    <property type="match status" value="1"/>
</dbReference>
<evidence type="ECO:0000256" key="1">
    <source>
        <dbReference type="ARBA" id="ARBA00004370"/>
    </source>
</evidence>
<feature type="domain" description="HBM" evidence="10">
    <location>
        <begin position="47"/>
        <end position="283"/>
    </location>
</feature>
<keyword evidence="7" id="KW-0812">Transmembrane</keyword>
<feature type="domain" description="HAMP" evidence="9">
    <location>
        <begin position="310"/>
        <end position="362"/>
    </location>
</feature>
<evidence type="ECO:0000259" key="9">
    <source>
        <dbReference type="PROSITE" id="PS50885"/>
    </source>
</evidence>
<dbReference type="InterPro" id="IPR004090">
    <property type="entry name" value="Chemotax_Me-accpt_rcpt"/>
</dbReference>
<keyword evidence="7" id="KW-1133">Transmembrane helix</keyword>
<dbReference type="GO" id="GO:0004888">
    <property type="term" value="F:transmembrane signaling receptor activity"/>
    <property type="evidence" value="ECO:0007669"/>
    <property type="project" value="InterPro"/>
</dbReference>
<evidence type="ECO:0000256" key="6">
    <source>
        <dbReference type="SAM" id="MobiDB-lite"/>
    </source>
</evidence>
<dbReference type="Gene3D" id="1.10.287.950">
    <property type="entry name" value="Methyl-accepting chemotaxis protein"/>
    <property type="match status" value="1"/>
</dbReference>
<proteinExistence type="inferred from homology"/>
<evidence type="ECO:0000259" key="10">
    <source>
        <dbReference type="PROSITE" id="PS51753"/>
    </source>
</evidence>
<evidence type="ECO:0000313" key="11">
    <source>
        <dbReference type="EMBL" id="CQI88633.1"/>
    </source>
</evidence>
<evidence type="ECO:0000256" key="4">
    <source>
        <dbReference type="ARBA" id="ARBA00029447"/>
    </source>
</evidence>
<dbReference type="CDD" id="cd11386">
    <property type="entry name" value="MCP_signal"/>
    <property type="match status" value="1"/>
</dbReference>
<dbReference type="AlphaFoldDB" id="A0A0U1HQ18"/>
<dbReference type="InterPro" id="IPR032255">
    <property type="entry name" value="HBM"/>
</dbReference>
<dbReference type="Pfam" id="PF00672">
    <property type="entry name" value="HAMP"/>
    <property type="match status" value="1"/>
</dbReference>
<accession>A0A0U1HQ18</accession>
<evidence type="ECO:0000259" key="8">
    <source>
        <dbReference type="PROSITE" id="PS50111"/>
    </source>
</evidence>
<dbReference type="InterPro" id="IPR051310">
    <property type="entry name" value="MCP_chemotaxis"/>
</dbReference>
<dbReference type="GO" id="GO:0006935">
    <property type="term" value="P:chemotaxis"/>
    <property type="evidence" value="ECO:0007669"/>
    <property type="project" value="UniProtKB-KW"/>
</dbReference>
<gene>
    <name evidence="11" type="primary">cheM</name>
    <name evidence="11" type="ORF">ERS008555_00979</name>
</gene>
<dbReference type="GO" id="GO:0007165">
    <property type="term" value="P:signal transduction"/>
    <property type="evidence" value="ECO:0007669"/>
    <property type="project" value="UniProtKB-KW"/>
</dbReference>
<comment type="subcellular location">
    <subcellularLocation>
        <location evidence="1">Membrane</location>
    </subcellularLocation>
</comment>
<sequence length="658" mass="71562">MAAFSKVFGNFENVKVGKKLGLSFFLMLLLVGIIAGTTAYHFSAIEKHAYKVDLSYKINDEANQAKYNRALYESTYDLKYIKENSEHINEIKSLLTESEKLSWSAENHKIINSISDIAEEYLQQQSNFVNAVAHKDDVRKSWNISETQKNLNELQQNFLNEGADTNTQILLAEMNQKLMTVRYNARGLLLDRNQEAESSLITSINVANSAANAFMPVLSASQQQLMAPVISSLATYKDNVLAYLPAYRQELEVGKVMEASANELNKLATQLFTQELQGTHLEINNAQWLLAIAALAALLCGLLISWRMTRQITLPLRTTLAMAERIATGDLTTATKSNRTDELGLLMNAVARMNENLRAMIDDIRVGVSQVSHASGEIAAGNTDLSSRTEQQAAAVEETAASMEQLNATVKQNADNAHHANQLATEASTTAQQGGKLVSDVVRTMNDISGSSKRISEITSVINSIAFQTNILALNAAVEAARAGEQGRGFAVVASEVRNLAQRSAQAAKEIEGLIGESVSQVSAGTLLVQNAGKTMDDIVRSVTHVHDIMAEIASASDEQSRGITQVSQAIAEMDSTTQQNAALVEESAAAADSLAEQAILLAQAVAVFRLSESEAETPQHQHAEAVMARHVSASNSTAARQTSETRQNNQQDNWETF</sequence>
<feature type="compositionally biased region" description="Polar residues" evidence="6">
    <location>
        <begin position="633"/>
        <end position="658"/>
    </location>
</feature>
<comment type="similarity">
    <text evidence="4">Belongs to the methyl-accepting chemotaxis (MCP) protein family.</text>
</comment>
<keyword evidence="3 5" id="KW-0807">Transducer</keyword>
<dbReference type="SMART" id="SM01358">
    <property type="entry name" value="HBM"/>
    <property type="match status" value="1"/>
</dbReference>
<dbReference type="PROSITE" id="PS50885">
    <property type="entry name" value="HAMP"/>
    <property type="match status" value="1"/>
</dbReference>
<dbReference type="PANTHER" id="PTHR43531:SF5">
    <property type="entry name" value="METHYL-ACCEPTING CHEMOTAXIS PROTEIN III"/>
    <property type="match status" value="1"/>
</dbReference>
<dbReference type="PRINTS" id="PR00260">
    <property type="entry name" value="CHEMTRNSDUCR"/>
</dbReference>
<keyword evidence="2" id="KW-0145">Chemotaxis</keyword>
<protein>
    <submittedName>
        <fullName evidence="11">Methyl-accepting chemotaxis protein II</fullName>
    </submittedName>
</protein>
<reference evidence="11 12" key="1">
    <citation type="submission" date="2015-03" db="EMBL/GenBank/DDBJ databases">
        <authorList>
            <person name="Murphy D."/>
        </authorList>
    </citation>
    <scope>NUCLEOTIDE SEQUENCE [LARGE SCALE GENOMIC DNA]</scope>
    <source>
        <strain evidence="11 12">68/02</strain>
    </source>
</reference>
<dbReference type="GO" id="GO:0005886">
    <property type="term" value="C:plasma membrane"/>
    <property type="evidence" value="ECO:0007669"/>
    <property type="project" value="TreeGrafter"/>
</dbReference>